<name>A0ABQ5DTC5_9ASTR</name>
<organism evidence="2 3">
    <name type="scientific">Tanacetum coccineum</name>
    <dbReference type="NCBI Taxonomy" id="301880"/>
    <lineage>
        <taxon>Eukaryota</taxon>
        <taxon>Viridiplantae</taxon>
        <taxon>Streptophyta</taxon>
        <taxon>Embryophyta</taxon>
        <taxon>Tracheophyta</taxon>
        <taxon>Spermatophyta</taxon>
        <taxon>Magnoliopsida</taxon>
        <taxon>eudicotyledons</taxon>
        <taxon>Gunneridae</taxon>
        <taxon>Pentapetalae</taxon>
        <taxon>asterids</taxon>
        <taxon>campanulids</taxon>
        <taxon>Asterales</taxon>
        <taxon>Asteraceae</taxon>
        <taxon>Asteroideae</taxon>
        <taxon>Anthemideae</taxon>
        <taxon>Anthemidinae</taxon>
        <taxon>Tanacetum</taxon>
    </lineage>
</organism>
<dbReference type="Pfam" id="PF14223">
    <property type="entry name" value="Retrotran_gag_2"/>
    <property type="match status" value="1"/>
</dbReference>
<evidence type="ECO:0000313" key="2">
    <source>
        <dbReference type="EMBL" id="GJT42310.1"/>
    </source>
</evidence>
<dbReference type="PANTHER" id="PTHR47592:SF27">
    <property type="entry name" value="OS08G0421700 PROTEIN"/>
    <property type="match status" value="1"/>
</dbReference>
<dbReference type="InterPro" id="IPR054722">
    <property type="entry name" value="PolX-like_BBD"/>
</dbReference>
<reference evidence="2" key="1">
    <citation type="journal article" date="2022" name="Int. J. Mol. Sci.">
        <title>Draft Genome of Tanacetum Coccineum: Genomic Comparison of Closely Related Tanacetum-Family Plants.</title>
        <authorList>
            <person name="Yamashiro T."/>
            <person name="Shiraishi A."/>
            <person name="Nakayama K."/>
            <person name="Satake H."/>
        </authorList>
    </citation>
    <scope>NUCLEOTIDE SEQUENCE</scope>
</reference>
<sequence>MSKFSIPMFDGKMDFTMWKMTIEDVLVQQGIDEALEEKQPAEMKYELCEDDAEERHSVQLANVDDAIKDEEQALLMLSSLPKSYKSFVQTMLTGRTILTFEDVLKVEIPRGSSKGRSKSRMGEDRDMSVVECYYYGDTGHMQETPMDGILREEKPKWVLDNAASSHICNDRAMFETLNGKGQFGEIKVGSKKMMKIEGVGSVCFKLHDGSVKTALNVKYVPGAARNILSLGVLMSRGYRYIVRKDTCKVYKRDQLVIRGRKIPNNLCYLEGEALQGRTFCGGNKGKKKIEKRVHFSDKDEHFKDLMVVYFLTHAHEILMACKSYMEGGFLGGANWEGALIDAFVKIGAKDTQDFLSLLSSLPYLVESRVFPLLGSDIQLRVNRGYGMLPVIRCARRTILYGCGLWAVSVCWSRLVCFSCELQSGPEGAESGSVPHLSEEFVSSSLTPTLEPDVPEMFRRAVCLRAMSLNARFIDRARAFSVPWDNAETSTSVLGEGSPVDEIYESQTIDYAIAQDVYVIDIQKKDKYEAKIDKVELENG</sequence>
<dbReference type="PANTHER" id="PTHR47592">
    <property type="entry name" value="PBF68 PROTEIN"/>
    <property type="match status" value="1"/>
</dbReference>
<keyword evidence="3" id="KW-1185">Reference proteome</keyword>
<comment type="caution">
    <text evidence="2">The sequence shown here is derived from an EMBL/GenBank/DDBJ whole genome shotgun (WGS) entry which is preliminary data.</text>
</comment>
<gene>
    <name evidence="2" type="ORF">Tco_0951025</name>
</gene>
<evidence type="ECO:0000313" key="3">
    <source>
        <dbReference type="Proteomes" id="UP001151760"/>
    </source>
</evidence>
<accession>A0ABQ5DTC5</accession>
<feature type="domain" description="Retrovirus-related Pol polyprotein from transposon TNT 1-94-like beta-barrel" evidence="1">
    <location>
        <begin position="157"/>
        <end position="238"/>
    </location>
</feature>
<evidence type="ECO:0000259" key="1">
    <source>
        <dbReference type="Pfam" id="PF22936"/>
    </source>
</evidence>
<protein>
    <recommendedName>
        <fullName evidence="1">Retrovirus-related Pol polyprotein from transposon TNT 1-94-like beta-barrel domain-containing protein</fullName>
    </recommendedName>
</protein>
<dbReference type="Proteomes" id="UP001151760">
    <property type="component" value="Unassembled WGS sequence"/>
</dbReference>
<reference evidence="2" key="2">
    <citation type="submission" date="2022-01" db="EMBL/GenBank/DDBJ databases">
        <authorList>
            <person name="Yamashiro T."/>
            <person name="Shiraishi A."/>
            <person name="Satake H."/>
            <person name="Nakayama K."/>
        </authorList>
    </citation>
    <scope>NUCLEOTIDE SEQUENCE</scope>
</reference>
<dbReference type="EMBL" id="BQNB010015635">
    <property type="protein sequence ID" value="GJT42310.1"/>
    <property type="molecule type" value="Genomic_DNA"/>
</dbReference>
<dbReference type="Pfam" id="PF22936">
    <property type="entry name" value="Pol_BBD"/>
    <property type="match status" value="1"/>
</dbReference>
<proteinExistence type="predicted"/>